<protein>
    <recommendedName>
        <fullName evidence="3">SET domain-containing protein</fullName>
    </recommendedName>
</protein>
<gene>
    <name evidence="1" type="ORF">PPACK8108_LOCUS3048</name>
</gene>
<dbReference type="Proteomes" id="UP001153365">
    <property type="component" value="Unassembled WGS sequence"/>
</dbReference>
<dbReference type="Gene3D" id="2.170.270.10">
    <property type="entry name" value="SET domain"/>
    <property type="match status" value="1"/>
</dbReference>
<dbReference type="AlphaFoldDB" id="A0AAV0AKE9"/>
<reference evidence="1" key="1">
    <citation type="submission" date="2022-06" db="EMBL/GenBank/DDBJ databases">
        <authorList>
            <consortium name="SYNGENTA / RWTH Aachen University"/>
        </authorList>
    </citation>
    <scope>NUCLEOTIDE SEQUENCE</scope>
</reference>
<dbReference type="PANTHER" id="PTHR47332:SF6">
    <property type="entry name" value="SET DOMAIN-CONTAINING PROTEIN"/>
    <property type="match status" value="1"/>
</dbReference>
<feature type="non-terminal residue" evidence="1">
    <location>
        <position position="1"/>
    </location>
</feature>
<name>A0AAV0AKE9_PHAPC</name>
<evidence type="ECO:0008006" key="3">
    <source>
        <dbReference type="Google" id="ProtNLM"/>
    </source>
</evidence>
<accession>A0AAV0AKE9</accession>
<dbReference type="InterPro" id="IPR046341">
    <property type="entry name" value="SET_dom_sf"/>
</dbReference>
<sequence length="180" mass="20745">PNLAFFVESKTLKVHMRALRVILPGKELTISYQDTNIIREERQEELLKDYGFECKCAQCQMSKENQEESDCCIQAIKDLHQQLSENWYSETNNEDLRDQAEELIELYLLENLLSSSAEPHTLASLIYNSYGQTLKSKAQAAKSISIGLTTSGPNWDNIKELLKLIKNPQSHWSHRICLRD</sequence>
<proteinExistence type="predicted"/>
<dbReference type="CDD" id="cd20071">
    <property type="entry name" value="SET_SMYD"/>
    <property type="match status" value="1"/>
</dbReference>
<dbReference type="InterPro" id="IPR053185">
    <property type="entry name" value="SET_domain_protein"/>
</dbReference>
<evidence type="ECO:0000313" key="1">
    <source>
        <dbReference type="EMBL" id="CAH7668531.1"/>
    </source>
</evidence>
<dbReference type="EMBL" id="CALTRL010000540">
    <property type="protein sequence ID" value="CAH7668531.1"/>
    <property type="molecule type" value="Genomic_DNA"/>
</dbReference>
<evidence type="ECO:0000313" key="2">
    <source>
        <dbReference type="Proteomes" id="UP001153365"/>
    </source>
</evidence>
<keyword evidence="2" id="KW-1185">Reference proteome</keyword>
<dbReference type="PANTHER" id="PTHR47332">
    <property type="entry name" value="SET DOMAIN-CONTAINING PROTEIN 5"/>
    <property type="match status" value="1"/>
</dbReference>
<organism evidence="1 2">
    <name type="scientific">Phakopsora pachyrhizi</name>
    <name type="common">Asian soybean rust disease fungus</name>
    <dbReference type="NCBI Taxonomy" id="170000"/>
    <lineage>
        <taxon>Eukaryota</taxon>
        <taxon>Fungi</taxon>
        <taxon>Dikarya</taxon>
        <taxon>Basidiomycota</taxon>
        <taxon>Pucciniomycotina</taxon>
        <taxon>Pucciniomycetes</taxon>
        <taxon>Pucciniales</taxon>
        <taxon>Phakopsoraceae</taxon>
        <taxon>Phakopsora</taxon>
    </lineage>
</organism>
<comment type="caution">
    <text evidence="1">The sequence shown here is derived from an EMBL/GenBank/DDBJ whole genome shotgun (WGS) entry which is preliminary data.</text>
</comment>
<dbReference type="SUPFAM" id="SSF82199">
    <property type="entry name" value="SET domain"/>
    <property type="match status" value="1"/>
</dbReference>